<dbReference type="InterPro" id="IPR040256">
    <property type="entry name" value="At4g02000-like"/>
</dbReference>
<feature type="compositionally biased region" description="Basic and acidic residues" evidence="1">
    <location>
        <begin position="159"/>
        <end position="171"/>
    </location>
</feature>
<organism evidence="3 4">
    <name type="scientific">Pisum sativum</name>
    <name type="common">Garden pea</name>
    <name type="synonym">Lathyrus oleraceus</name>
    <dbReference type="NCBI Taxonomy" id="3888"/>
    <lineage>
        <taxon>Eukaryota</taxon>
        <taxon>Viridiplantae</taxon>
        <taxon>Streptophyta</taxon>
        <taxon>Embryophyta</taxon>
        <taxon>Tracheophyta</taxon>
        <taxon>Spermatophyta</taxon>
        <taxon>Magnoliopsida</taxon>
        <taxon>eudicotyledons</taxon>
        <taxon>Gunneridae</taxon>
        <taxon>Pentapetalae</taxon>
        <taxon>rosids</taxon>
        <taxon>fabids</taxon>
        <taxon>Fabales</taxon>
        <taxon>Fabaceae</taxon>
        <taxon>Papilionoideae</taxon>
        <taxon>50 kb inversion clade</taxon>
        <taxon>NPAAA clade</taxon>
        <taxon>Hologalegina</taxon>
        <taxon>IRL clade</taxon>
        <taxon>Fabeae</taxon>
        <taxon>Lathyrus</taxon>
    </lineage>
</organism>
<proteinExistence type="predicted"/>
<gene>
    <name evidence="3" type="ORF">KIW84_043222</name>
</gene>
<dbReference type="InterPro" id="IPR025558">
    <property type="entry name" value="DUF4283"/>
</dbReference>
<dbReference type="AlphaFoldDB" id="A0A9D5ANT6"/>
<evidence type="ECO:0000313" key="3">
    <source>
        <dbReference type="EMBL" id="KAI5418912.1"/>
    </source>
</evidence>
<reference evidence="3 4" key="1">
    <citation type="journal article" date="2022" name="Nat. Genet.">
        <title>Improved pea reference genome and pan-genome highlight genomic features and evolutionary characteristics.</title>
        <authorList>
            <person name="Yang T."/>
            <person name="Liu R."/>
            <person name="Luo Y."/>
            <person name="Hu S."/>
            <person name="Wang D."/>
            <person name="Wang C."/>
            <person name="Pandey M.K."/>
            <person name="Ge S."/>
            <person name="Xu Q."/>
            <person name="Li N."/>
            <person name="Li G."/>
            <person name="Huang Y."/>
            <person name="Saxena R.K."/>
            <person name="Ji Y."/>
            <person name="Li M."/>
            <person name="Yan X."/>
            <person name="He Y."/>
            <person name="Liu Y."/>
            <person name="Wang X."/>
            <person name="Xiang C."/>
            <person name="Varshney R.K."/>
            <person name="Ding H."/>
            <person name="Gao S."/>
            <person name="Zong X."/>
        </authorList>
    </citation>
    <scope>NUCLEOTIDE SEQUENCE [LARGE SCALE GENOMIC DNA]</scope>
    <source>
        <strain evidence="3 4">cv. Zhongwan 6</strain>
    </source>
</reference>
<feature type="domain" description="DUF4283" evidence="2">
    <location>
        <begin position="2"/>
        <end position="73"/>
    </location>
</feature>
<keyword evidence="4" id="KW-1185">Reference proteome</keyword>
<dbReference type="Gramene" id="Psat04G0322200-T1">
    <property type="protein sequence ID" value="KAI5418912.1"/>
    <property type="gene ID" value="KIW84_043222"/>
</dbReference>
<sequence>MLGRSIGFKALENRMKLLWAKRGVLNIIDLGQEFYLVTFTNPEDHTVALLEGLWLVYDHYLMVREWSPNFSPSKDMVNQLVVWVRISGLPIEYYDQKVHTFIGNMIGKSIKVDRTTLTRERGKYDHLCIYNLSEAQDKEQETQQGSLTVVQKPKHGRQNKQDSSKVGLSEKRTKRVPNFKGSRFQALLKDTTTEEITNLNETPYNSYHVHPENSVKKDDNAIIYNNLILSQ</sequence>
<dbReference type="PANTHER" id="PTHR31286:SF99">
    <property type="entry name" value="DUF4283 DOMAIN-CONTAINING PROTEIN"/>
    <property type="match status" value="1"/>
</dbReference>
<evidence type="ECO:0000313" key="4">
    <source>
        <dbReference type="Proteomes" id="UP001058974"/>
    </source>
</evidence>
<dbReference type="PANTHER" id="PTHR31286">
    <property type="entry name" value="GLYCINE-RICH CELL WALL STRUCTURAL PROTEIN 1.8-LIKE"/>
    <property type="match status" value="1"/>
</dbReference>
<comment type="caution">
    <text evidence="3">The sequence shown here is derived from an EMBL/GenBank/DDBJ whole genome shotgun (WGS) entry which is preliminary data.</text>
</comment>
<dbReference type="Proteomes" id="UP001058974">
    <property type="component" value="Chromosome 4"/>
</dbReference>
<evidence type="ECO:0000256" key="1">
    <source>
        <dbReference type="SAM" id="MobiDB-lite"/>
    </source>
</evidence>
<accession>A0A9D5ANT6</accession>
<dbReference type="EMBL" id="JAMSHJ010000004">
    <property type="protein sequence ID" value="KAI5418912.1"/>
    <property type="molecule type" value="Genomic_DNA"/>
</dbReference>
<protein>
    <recommendedName>
        <fullName evidence="2">DUF4283 domain-containing protein</fullName>
    </recommendedName>
</protein>
<evidence type="ECO:0000259" key="2">
    <source>
        <dbReference type="Pfam" id="PF14111"/>
    </source>
</evidence>
<feature type="region of interest" description="Disordered" evidence="1">
    <location>
        <begin position="140"/>
        <end position="174"/>
    </location>
</feature>
<dbReference type="Pfam" id="PF14111">
    <property type="entry name" value="DUF4283"/>
    <property type="match status" value="1"/>
</dbReference>
<name>A0A9D5ANT6_PEA</name>